<sequence>MAKDGKKVLKPGELAQEMRNCLEKRSKLMKENYEKIEALGCKQLANPFLKKSTSTGKRRHKMDCAVNDDEDWQPGDGEDGSSSCFEDDECSLEDDECSGARLSKVATTRKRVQLPAGPMSATLQPLPTISQDQHENQPVQLQAQPQVQAKSQDQHENQPVQLQAQPQVQAKRVRLAGHINERVVELESHQHSMSSHTTPNLHSLEQSNEGSRTSVGADPNSQQQRARGRGFARPYVGWGTGAKLEVKLNKDDQPIGNTAGPLQSQLGILARNATLAPLTFTDWRAPELYPYKERIWAEVKENTTAPDAYKHNCLMSVGKKWKDWKDELKRTFYNLYDNDEDRLANCPNRVDPDQWRVLVQFWGTKTVKRRLNEGASQIPESSESPTLREELFTSVLKPDRNGRVRTYGLGPCPSQVFGTRYTRSQEQRVKDQLRAELRAELGAELRAALGAELRQEVLRDVSDEITQLKNQYATVAAYMKSAGHPLPPPNGAGNGDGDHTPSQMEHNGQVERR</sequence>
<accession>A0ACC0PND7</accession>
<reference evidence="1" key="1">
    <citation type="submission" date="2022-02" db="EMBL/GenBank/DDBJ databases">
        <title>Plant Genome Project.</title>
        <authorList>
            <person name="Zhang R.-G."/>
        </authorList>
    </citation>
    <scope>NUCLEOTIDE SEQUENCE</scope>
    <source>
        <strain evidence="1">AT1</strain>
    </source>
</reference>
<evidence type="ECO:0000313" key="2">
    <source>
        <dbReference type="Proteomes" id="UP001062846"/>
    </source>
</evidence>
<organism evidence="1 2">
    <name type="scientific">Rhododendron molle</name>
    <name type="common">Chinese azalea</name>
    <name type="synonym">Azalea mollis</name>
    <dbReference type="NCBI Taxonomy" id="49168"/>
    <lineage>
        <taxon>Eukaryota</taxon>
        <taxon>Viridiplantae</taxon>
        <taxon>Streptophyta</taxon>
        <taxon>Embryophyta</taxon>
        <taxon>Tracheophyta</taxon>
        <taxon>Spermatophyta</taxon>
        <taxon>Magnoliopsida</taxon>
        <taxon>eudicotyledons</taxon>
        <taxon>Gunneridae</taxon>
        <taxon>Pentapetalae</taxon>
        <taxon>asterids</taxon>
        <taxon>Ericales</taxon>
        <taxon>Ericaceae</taxon>
        <taxon>Ericoideae</taxon>
        <taxon>Rhodoreae</taxon>
        <taxon>Rhododendron</taxon>
    </lineage>
</organism>
<proteinExistence type="predicted"/>
<protein>
    <submittedName>
        <fullName evidence="1">Uncharacterized protein</fullName>
    </submittedName>
</protein>
<gene>
    <name evidence="1" type="ORF">RHMOL_Rhmol02G0104800</name>
</gene>
<name>A0ACC0PND7_RHOML</name>
<dbReference type="EMBL" id="CM046389">
    <property type="protein sequence ID" value="KAI8567232.1"/>
    <property type="molecule type" value="Genomic_DNA"/>
</dbReference>
<comment type="caution">
    <text evidence="1">The sequence shown here is derived from an EMBL/GenBank/DDBJ whole genome shotgun (WGS) entry which is preliminary data.</text>
</comment>
<keyword evidence="2" id="KW-1185">Reference proteome</keyword>
<dbReference type="Proteomes" id="UP001062846">
    <property type="component" value="Chromosome 2"/>
</dbReference>
<evidence type="ECO:0000313" key="1">
    <source>
        <dbReference type="EMBL" id="KAI8567232.1"/>
    </source>
</evidence>